<keyword evidence="2" id="KW-1185">Reference proteome</keyword>
<feature type="region of interest" description="Disordered" evidence="1">
    <location>
        <begin position="526"/>
        <end position="548"/>
    </location>
</feature>
<protein>
    <submittedName>
        <fullName evidence="3 4">Uncharacterized protein LOC111023276</fullName>
    </submittedName>
</protein>
<dbReference type="Pfam" id="PF21052">
    <property type="entry name" value="EFR3_ARM"/>
    <property type="match status" value="1"/>
</dbReference>
<evidence type="ECO:0000313" key="5">
    <source>
        <dbReference type="RefSeq" id="XP_022156367.1"/>
    </source>
</evidence>
<dbReference type="PANTHER" id="PTHR46087:SF11">
    <property type="entry name" value="PROTEIN SEMI-ROLLED LEAF 2"/>
    <property type="match status" value="1"/>
</dbReference>
<dbReference type="AlphaFoldDB" id="A0A6J1DQ32"/>
<dbReference type="PANTHER" id="PTHR46087">
    <property type="entry name" value="PUTATIVE, EXPRESSED-RELATED"/>
    <property type="match status" value="1"/>
</dbReference>
<dbReference type="RefSeq" id="XP_022156366.1">
    <property type="nucleotide sequence ID" value="XM_022300674.1"/>
</dbReference>
<evidence type="ECO:0000256" key="1">
    <source>
        <dbReference type="SAM" id="MobiDB-lite"/>
    </source>
</evidence>
<dbReference type="InterPro" id="IPR016024">
    <property type="entry name" value="ARM-type_fold"/>
</dbReference>
<sequence length="1003" mass="111764">MGVISRKIFPACGNMCICCPALRSRSRQPVKRYKKLLADIFPKSLDGPQSERKIIKLCEYAGKNPFRIPKIVKYLEDRCSKELRCEQVKCITIIADAYNKLLSLCKNQMPYFAGSLLKVISELLDTSKHDDLQILGCQTLTNFIQNQVDSTYVHNVENLVPKICMLALEKGEDHKKQCLRASSLQCISAMVWFMTEHSHIFLHFDEIVRVTLENYDPARDGNSDDSVEPHHNWVNEVVRSEGRCGSVGGDASGSCTIMRPRPEKKDPSLLTREEKEAPRVWSQICVQRMVDLAKESTTMRRVLDPMFIYFDSGRHWVPQQGLALMVLSDILYFMESSGNQQLILASVIRHLDHKNVSHDPQLKSYVIQVASNLARQIRSGTVLAEIGSVSDLCRHLRKSLQVTVESVGQQELDLNISLQNSIEDCLLEIAKGIGDTRPLYDLMAISLENLTSGVVAKAMIGSLMILAHMISLASVSSDLQQVFPEALLVQIQKAMLHRDVETRIGAHQIFSVLVFPSSNCHQQETALVQSGSGSPHKPTAWHSSTASASTSASITALLDKLRREKDGPKEEKIGHNGDDNIKEKGSLEDDWKQRRYHRNCPNFHKISSIIDQKAGSLSSAEVELHIMKFSEDQLSQLLSAFWIQANLPDNLPSNIEAIANSFVLTLISARLKSQHDNLTVRIFQLPLSLRNMSLEPNHGTLRPSSQRSVFILSMAMLMFAAKLYHIPHLNHLLKSLVACDVEPYLAISEDLHIYLKPQADLREYGSVTDNELARTYLSDLQNKVYEADNVIMDILAQNLSVITELDKTELAKLLLEAFTPDDPFMYGPQSMLDFRKNQSVSHSKESLSFDGDLSNLLVEDEVTSEASVADIARFIPRVPPSPSISHIMGIGQLLESALEVAGQVAGTSVSTSPLPYNAMASQCEALGTGTRKKLSNWLAHENHHSRAADGFCPPFPLSGHSAVEKILTDDRHFHGAGLPADRWLGMRLPPASPFDNFLKAAGC</sequence>
<dbReference type="SUPFAM" id="SSF48371">
    <property type="entry name" value="ARM repeat"/>
    <property type="match status" value="1"/>
</dbReference>
<dbReference type="InterPro" id="IPR055296">
    <property type="entry name" value="SRL2-like"/>
</dbReference>
<feature type="region of interest" description="Disordered" evidence="1">
    <location>
        <begin position="565"/>
        <end position="586"/>
    </location>
</feature>
<accession>A0A6J1DQ32</accession>
<reference evidence="3 4" key="1">
    <citation type="submission" date="2025-04" db="UniProtKB">
        <authorList>
            <consortium name="RefSeq"/>
        </authorList>
    </citation>
    <scope>IDENTIFICATION</scope>
    <source>
        <strain evidence="3 4">OHB3-1</strain>
    </source>
</reference>
<name>A0A6J1DQ32_MOMCH</name>
<dbReference type="Proteomes" id="UP000504603">
    <property type="component" value="Unplaced"/>
</dbReference>
<dbReference type="GeneID" id="111023276"/>
<evidence type="ECO:0000313" key="2">
    <source>
        <dbReference type="Proteomes" id="UP000504603"/>
    </source>
</evidence>
<dbReference type="KEGG" id="mcha:111023276"/>
<proteinExistence type="predicted"/>
<organism evidence="2 3">
    <name type="scientific">Momordica charantia</name>
    <name type="common">Bitter gourd</name>
    <name type="synonym">Balsam pear</name>
    <dbReference type="NCBI Taxonomy" id="3673"/>
    <lineage>
        <taxon>Eukaryota</taxon>
        <taxon>Viridiplantae</taxon>
        <taxon>Streptophyta</taxon>
        <taxon>Embryophyta</taxon>
        <taxon>Tracheophyta</taxon>
        <taxon>Spermatophyta</taxon>
        <taxon>Magnoliopsida</taxon>
        <taxon>eudicotyledons</taxon>
        <taxon>Gunneridae</taxon>
        <taxon>Pentapetalae</taxon>
        <taxon>rosids</taxon>
        <taxon>fabids</taxon>
        <taxon>Cucurbitales</taxon>
        <taxon>Cucurbitaceae</taxon>
        <taxon>Momordiceae</taxon>
        <taxon>Momordica</taxon>
    </lineage>
</organism>
<evidence type="ECO:0000313" key="4">
    <source>
        <dbReference type="RefSeq" id="XP_022156366.1"/>
    </source>
</evidence>
<dbReference type="OrthoDB" id="19232at2759"/>
<evidence type="ECO:0000313" key="3">
    <source>
        <dbReference type="RefSeq" id="XP_022156365.1"/>
    </source>
</evidence>
<dbReference type="RefSeq" id="XP_022156365.1">
    <property type="nucleotide sequence ID" value="XM_022300673.1"/>
</dbReference>
<dbReference type="InterPro" id="IPR049152">
    <property type="entry name" value="EFR3-like_ARM"/>
</dbReference>
<dbReference type="RefSeq" id="XP_022156367.1">
    <property type="nucleotide sequence ID" value="XM_022300675.1"/>
</dbReference>
<gene>
    <name evidence="3 4 5" type="primary">LOC111023276</name>
</gene>